<dbReference type="CDD" id="cd09272">
    <property type="entry name" value="RNase_HI_RT_Ty1"/>
    <property type="match status" value="1"/>
</dbReference>
<dbReference type="Pfam" id="PF07727">
    <property type="entry name" value="RVT_2"/>
    <property type="match status" value="2"/>
</dbReference>
<feature type="domain" description="Reverse transcriptase Ty1/copia-type" evidence="1">
    <location>
        <begin position="130"/>
        <end position="237"/>
    </location>
</feature>
<reference evidence="2" key="2">
    <citation type="journal article" date="2024" name="Plant">
        <title>Genomic evolution and insights into agronomic trait innovations of Sesamum species.</title>
        <authorList>
            <person name="Miao H."/>
            <person name="Wang L."/>
            <person name="Qu L."/>
            <person name="Liu H."/>
            <person name="Sun Y."/>
            <person name="Le M."/>
            <person name="Wang Q."/>
            <person name="Wei S."/>
            <person name="Zheng Y."/>
            <person name="Lin W."/>
            <person name="Duan Y."/>
            <person name="Cao H."/>
            <person name="Xiong S."/>
            <person name="Wang X."/>
            <person name="Wei L."/>
            <person name="Li C."/>
            <person name="Ma Q."/>
            <person name="Ju M."/>
            <person name="Zhao R."/>
            <person name="Li G."/>
            <person name="Mu C."/>
            <person name="Tian Q."/>
            <person name="Mei H."/>
            <person name="Zhang T."/>
            <person name="Gao T."/>
            <person name="Zhang H."/>
        </authorList>
    </citation>
    <scope>NUCLEOTIDE SEQUENCE</scope>
    <source>
        <strain evidence="2">G02</strain>
    </source>
</reference>
<dbReference type="InterPro" id="IPR043502">
    <property type="entry name" value="DNA/RNA_pol_sf"/>
</dbReference>
<comment type="caution">
    <text evidence="2">The sequence shown here is derived from an EMBL/GenBank/DDBJ whole genome shotgun (WGS) entry which is preliminary data.</text>
</comment>
<name>A0AAW2TGY5_SESRA</name>
<dbReference type="InterPro" id="IPR013103">
    <property type="entry name" value="RVT_2"/>
</dbReference>
<evidence type="ECO:0000259" key="1">
    <source>
        <dbReference type="Pfam" id="PF07727"/>
    </source>
</evidence>
<accession>A0AAW2TGY5</accession>
<reference evidence="2" key="1">
    <citation type="submission" date="2020-06" db="EMBL/GenBank/DDBJ databases">
        <authorList>
            <person name="Li T."/>
            <person name="Hu X."/>
            <person name="Zhang T."/>
            <person name="Song X."/>
            <person name="Zhang H."/>
            <person name="Dai N."/>
            <person name="Sheng W."/>
            <person name="Hou X."/>
            <person name="Wei L."/>
        </authorList>
    </citation>
    <scope>NUCLEOTIDE SEQUENCE</scope>
    <source>
        <strain evidence="2">G02</strain>
        <tissue evidence="2">Leaf</tissue>
    </source>
</reference>
<dbReference type="PANTHER" id="PTHR11439:SF465">
    <property type="entry name" value="REVERSE TRANSCRIPTASE TY1_COPIA-TYPE DOMAIN-CONTAINING PROTEIN"/>
    <property type="match status" value="1"/>
</dbReference>
<feature type="domain" description="Reverse transcriptase Ty1/copia-type" evidence="1">
    <location>
        <begin position="240"/>
        <end position="327"/>
    </location>
</feature>
<dbReference type="EMBL" id="JACGWJ010000008">
    <property type="protein sequence ID" value="KAL0403899.1"/>
    <property type="molecule type" value="Genomic_DNA"/>
</dbReference>
<dbReference type="SUPFAM" id="SSF56672">
    <property type="entry name" value="DNA/RNA polymerases"/>
    <property type="match status" value="1"/>
</dbReference>
<evidence type="ECO:0000313" key="2">
    <source>
        <dbReference type="EMBL" id="KAL0403899.1"/>
    </source>
</evidence>
<sequence>MSPIPNSTGPILISTDTLDHTHISSTSADLVPSLSVSDDSLAGAEPVLDTAPVLPSRRSLRQTKPPAWLADFQCNLSSSSLITPDNLAPSHIEFLAALSTFQEPCSYKEAQGCSEWEEAMRQELDALEQNDTWEVVALPPGKKAIGNKWVYKLKLKADGSIDRYKARLVAKGYNQVEGVDYIDRFSPVAKAVTVRVFLALASHYSWPVHQVDINNAFLHGFLDEDIYMQAPAGYAIPKGKHTGDGMIALLVYVDDVLITCVSESRITEVKEFLHSTFTIKDLGPAKYFLGLEIARSSSGTSITQHKFIRDIIADAGLQSARAASSPLPPGIKLSAHTSPPLSDAEPYRRLVGRFLYLSFTRPDISFGAQQLSQFVHAPCAIHLDAAMHLVRYLKGCPERGLFFPASGSLSLTAYCNADWASCTDSRRSLTGYCIFLGNALISWKTKKQTTVARSTAEAEYRSLGSTVCELQWVSFLLNDLQVHVPTPISLFCDNQAAIHIVANPVFHERTKHLEIDCHLVRDKFKAGFVLPLHIAGSDQLADIFTKSLSGSRFSVLLSKLGLASFPQVHLEGGMKKASSPAITEAHNCRLEEDDHDDVVFE</sequence>
<organism evidence="2">
    <name type="scientific">Sesamum radiatum</name>
    <name type="common">Black benniseed</name>
    <dbReference type="NCBI Taxonomy" id="300843"/>
    <lineage>
        <taxon>Eukaryota</taxon>
        <taxon>Viridiplantae</taxon>
        <taxon>Streptophyta</taxon>
        <taxon>Embryophyta</taxon>
        <taxon>Tracheophyta</taxon>
        <taxon>Spermatophyta</taxon>
        <taxon>Magnoliopsida</taxon>
        <taxon>eudicotyledons</taxon>
        <taxon>Gunneridae</taxon>
        <taxon>Pentapetalae</taxon>
        <taxon>asterids</taxon>
        <taxon>lamiids</taxon>
        <taxon>Lamiales</taxon>
        <taxon>Pedaliaceae</taxon>
        <taxon>Sesamum</taxon>
    </lineage>
</organism>
<dbReference type="PANTHER" id="PTHR11439">
    <property type="entry name" value="GAG-POL-RELATED RETROTRANSPOSON"/>
    <property type="match status" value="1"/>
</dbReference>
<proteinExistence type="predicted"/>
<protein>
    <submittedName>
        <fullName evidence="2">Retrovirus-related Pol polyprotein from transposon RE1</fullName>
    </submittedName>
</protein>
<gene>
    <name evidence="2" type="ORF">Sradi_2030700</name>
</gene>
<dbReference type="AlphaFoldDB" id="A0AAW2TGY5"/>